<dbReference type="PROSITE" id="PS51833">
    <property type="entry name" value="HDOD"/>
    <property type="match status" value="1"/>
</dbReference>
<evidence type="ECO:0000313" key="4">
    <source>
        <dbReference type="Proteomes" id="UP001497493"/>
    </source>
</evidence>
<evidence type="ECO:0000259" key="2">
    <source>
        <dbReference type="PROSITE" id="PS51833"/>
    </source>
</evidence>
<dbReference type="EMBL" id="OZ026884">
    <property type="protein sequence ID" value="CAL1240280.1"/>
    <property type="molecule type" value="Genomic_DNA"/>
</dbReference>
<dbReference type="Proteomes" id="UP001497493">
    <property type="component" value="Chromosome"/>
</dbReference>
<evidence type="ECO:0000256" key="1">
    <source>
        <dbReference type="SAM" id="MobiDB-lite"/>
    </source>
</evidence>
<keyword evidence="4" id="KW-1185">Reference proteome</keyword>
<dbReference type="PANTHER" id="PTHR33525">
    <property type="match status" value="1"/>
</dbReference>
<dbReference type="PANTHER" id="PTHR33525:SF3">
    <property type="entry name" value="RIBONUCLEASE Y"/>
    <property type="match status" value="1"/>
</dbReference>
<name>A0ABM9NI33_9GAMM</name>
<organism evidence="3 4">
    <name type="scientific">Candidatus Methylocalor cossyra</name>
    <dbReference type="NCBI Taxonomy" id="3108543"/>
    <lineage>
        <taxon>Bacteria</taxon>
        <taxon>Pseudomonadati</taxon>
        <taxon>Pseudomonadota</taxon>
        <taxon>Gammaproteobacteria</taxon>
        <taxon>Methylococcales</taxon>
        <taxon>Methylococcaceae</taxon>
        <taxon>Candidatus Methylocalor</taxon>
    </lineage>
</organism>
<protein>
    <submittedName>
        <fullName evidence="3">HD-like signal output (HDOD) domain, no enzymatic activity</fullName>
    </submittedName>
</protein>
<feature type="region of interest" description="Disordered" evidence="1">
    <location>
        <begin position="1"/>
        <end position="26"/>
    </location>
</feature>
<proteinExistence type="predicted"/>
<reference evidence="3 4" key="1">
    <citation type="submission" date="2024-04" db="EMBL/GenBank/DDBJ databases">
        <authorList>
            <person name="Cremers G."/>
        </authorList>
    </citation>
    <scope>NUCLEOTIDE SEQUENCE [LARGE SCALE GENOMIC DNA]</scope>
    <source>
        <strain evidence="3">MeCH1-AG</strain>
    </source>
</reference>
<evidence type="ECO:0000313" key="3">
    <source>
        <dbReference type="EMBL" id="CAL1240280.1"/>
    </source>
</evidence>
<dbReference type="InterPro" id="IPR052340">
    <property type="entry name" value="RNase_Y/CdgJ"/>
</dbReference>
<dbReference type="SUPFAM" id="SSF109604">
    <property type="entry name" value="HD-domain/PDEase-like"/>
    <property type="match status" value="1"/>
</dbReference>
<dbReference type="Pfam" id="PF08668">
    <property type="entry name" value="HDOD"/>
    <property type="match status" value="1"/>
</dbReference>
<gene>
    <name evidence="3" type="ORF">MECH1_V1_1504</name>
</gene>
<accession>A0ABM9NI33</accession>
<sequence>MDGDCSYRSRNPEERPEESACGSALQDARLPIKPRRKAVSPRSLVNEIKTLFSLPEVVSKLGGLLNSPTTTNAELGEVLIHDPALTARVLQLANAVRPPSSPPVDTVSGAVALIGRESLRNLILATSVTSRFHGIPPELADMERFWLNSVACGAIARSLAFRCRVFDSEPLFVAGLLHKVGRLVFLSRRPEQYREVLEMGGGSEEALNQAEQVVFGFTHAELGAELLRHWGLSERLQAAVAYHLSPARATRFRKSAALIHVASALACNIEPSVNLDEVLYGDQVGFEKGAWNMLGLPLHVIPLVLDEAWVQAFDIFDIVRPNPLP</sequence>
<feature type="domain" description="HDOD" evidence="2">
    <location>
        <begin position="51"/>
        <end position="246"/>
    </location>
</feature>
<feature type="compositionally biased region" description="Basic and acidic residues" evidence="1">
    <location>
        <begin position="1"/>
        <end position="18"/>
    </location>
</feature>
<dbReference type="InterPro" id="IPR013976">
    <property type="entry name" value="HDOD"/>
</dbReference>
<dbReference type="Gene3D" id="1.10.3210.10">
    <property type="entry name" value="Hypothetical protein af1432"/>
    <property type="match status" value="1"/>
</dbReference>